<keyword evidence="2" id="KW-1185">Reference proteome</keyword>
<dbReference type="EMBL" id="NEGB01000001">
    <property type="protein sequence ID" value="OTG67615.1"/>
    <property type="molecule type" value="Genomic_DNA"/>
</dbReference>
<gene>
    <name evidence="1" type="ORF">B9T28_03065</name>
</gene>
<proteinExistence type="predicted"/>
<dbReference type="Proteomes" id="UP000242765">
    <property type="component" value="Unassembled WGS sequence"/>
</dbReference>
<comment type="caution">
    <text evidence="1">The sequence shown here is derived from an EMBL/GenBank/DDBJ whole genome shotgun (WGS) entry which is preliminary data.</text>
</comment>
<dbReference type="RefSeq" id="WP_086202465.1">
    <property type="nucleotide sequence ID" value="NZ_NEGB01000001.1"/>
</dbReference>
<organism evidence="1 2">
    <name type="scientific">Acinetobacter silvestris</name>
    <dbReference type="NCBI Taxonomy" id="1977882"/>
    <lineage>
        <taxon>Bacteria</taxon>
        <taxon>Pseudomonadati</taxon>
        <taxon>Pseudomonadota</taxon>
        <taxon>Gammaproteobacteria</taxon>
        <taxon>Moraxellales</taxon>
        <taxon>Moraxellaceae</taxon>
        <taxon>Acinetobacter</taxon>
    </lineage>
</organism>
<evidence type="ECO:0000313" key="2">
    <source>
        <dbReference type="Proteomes" id="UP000242765"/>
    </source>
</evidence>
<reference evidence="1 2" key="1">
    <citation type="submission" date="2017-04" db="EMBL/GenBank/DDBJ databases">
        <title>High diversity of culturable Acinetobacter species in natural soil and water ecosystems.</title>
        <authorList>
            <person name="Nemec A."/>
            <person name="Radolfova-Krizova L."/>
        </authorList>
    </citation>
    <scope>NUCLEOTIDE SEQUENCE [LARGE SCALE GENOMIC DNA]</scope>
    <source>
        <strain evidence="1 2">ANC 4999</strain>
    </source>
</reference>
<sequence>MTKQFNPVSDHAEFHKLVHDLEPIKSEFKQLIDDYKHLNDRFNDSENPITDGELDWWGITHFKLEGIYKFINTEFLNEFGSSNAAKIQLSVAGDKLISDLYEKIYDRRQLEIENDPVVADLYDEVRKAKLIIGRE</sequence>
<dbReference type="STRING" id="1977882.B9T28_03065"/>
<protein>
    <submittedName>
        <fullName evidence="1">Uncharacterized protein</fullName>
    </submittedName>
</protein>
<evidence type="ECO:0000313" key="1">
    <source>
        <dbReference type="EMBL" id="OTG67615.1"/>
    </source>
</evidence>
<name>A0A1Y3CR28_9GAMM</name>
<accession>A0A1Y3CR28</accession>
<dbReference type="AlphaFoldDB" id="A0A1Y3CR28"/>